<organism evidence="3 4">
    <name type="scientific">Cutaneotrichosporon cavernicola</name>
    <dbReference type="NCBI Taxonomy" id="279322"/>
    <lineage>
        <taxon>Eukaryota</taxon>
        <taxon>Fungi</taxon>
        <taxon>Dikarya</taxon>
        <taxon>Basidiomycota</taxon>
        <taxon>Agaricomycotina</taxon>
        <taxon>Tremellomycetes</taxon>
        <taxon>Trichosporonales</taxon>
        <taxon>Trichosporonaceae</taxon>
        <taxon>Cutaneotrichosporon</taxon>
    </lineage>
</organism>
<evidence type="ECO:0000256" key="1">
    <source>
        <dbReference type="ARBA" id="ARBA00038097"/>
    </source>
</evidence>
<name>A0AA48I7V2_9TREE</name>
<dbReference type="GO" id="GO:0004623">
    <property type="term" value="F:phospholipase A2 activity"/>
    <property type="evidence" value="ECO:0007669"/>
    <property type="project" value="TreeGrafter"/>
</dbReference>
<dbReference type="SUPFAM" id="SSF53474">
    <property type="entry name" value="alpha/beta-Hydrolases"/>
    <property type="match status" value="1"/>
</dbReference>
<dbReference type="EMBL" id="AP028213">
    <property type="protein sequence ID" value="BEI89455.1"/>
    <property type="molecule type" value="Genomic_DNA"/>
</dbReference>
<evidence type="ECO:0000259" key="2">
    <source>
        <dbReference type="Pfam" id="PF12697"/>
    </source>
</evidence>
<gene>
    <name evidence="3" type="ORF">CcaverHIS019_0208170</name>
</gene>
<evidence type="ECO:0000313" key="3">
    <source>
        <dbReference type="EMBL" id="BEI89455.1"/>
    </source>
</evidence>
<dbReference type="AlphaFoldDB" id="A0AA48I7V2"/>
<dbReference type="GO" id="GO:0005743">
    <property type="term" value="C:mitochondrial inner membrane"/>
    <property type="evidence" value="ECO:0007669"/>
    <property type="project" value="TreeGrafter"/>
</dbReference>
<proteinExistence type="inferred from homology"/>
<dbReference type="PANTHER" id="PTHR42886:SF29">
    <property type="entry name" value="PUMMELIG, ISOFORM A"/>
    <property type="match status" value="1"/>
</dbReference>
<dbReference type="GO" id="GO:0055088">
    <property type="term" value="P:lipid homeostasis"/>
    <property type="evidence" value="ECO:0007669"/>
    <property type="project" value="TreeGrafter"/>
</dbReference>
<dbReference type="GeneID" id="85493326"/>
<dbReference type="InterPro" id="IPR000073">
    <property type="entry name" value="AB_hydrolase_1"/>
</dbReference>
<dbReference type="GO" id="GO:0006654">
    <property type="term" value="P:phosphatidic acid biosynthetic process"/>
    <property type="evidence" value="ECO:0007669"/>
    <property type="project" value="TreeGrafter"/>
</dbReference>
<protein>
    <recommendedName>
        <fullName evidence="2">AB hydrolase-1 domain-containing protein</fullName>
    </recommendedName>
</protein>
<dbReference type="RefSeq" id="XP_060454721.1">
    <property type="nucleotide sequence ID" value="XM_060597871.1"/>
</dbReference>
<feature type="domain" description="AB hydrolase-1" evidence="2">
    <location>
        <begin position="54"/>
        <end position="295"/>
    </location>
</feature>
<evidence type="ECO:0000313" key="4">
    <source>
        <dbReference type="Proteomes" id="UP001233271"/>
    </source>
</evidence>
<comment type="similarity">
    <text evidence="1">Belongs to the peptidase S33 family. ABHD4/ABHD5 subfamily.</text>
</comment>
<dbReference type="PANTHER" id="PTHR42886">
    <property type="entry name" value="RE40534P-RELATED"/>
    <property type="match status" value="1"/>
</dbReference>
<dbReference type="Proteomes" id="UP001233271">
    <property type="component" value="Chromosome 2"/>
</dbReference>
<dbReference type="GO" id="GO:0042171">
    <property type="term" value="F:lysophosphatidic acid acyltransferase activity"/>
    <property type="evidence" value="ECO:0007669"/>
    <property type="project" value="TreeGrafter"/>
</dbReference>
<dbReference type="Gene3D" id="3.40.50.1820">
    <property type="entry name" value="alpha/beta hydrolase"/>
    <property type="match status" value="1"/>
</dbReference>
<dbReference type="KEGG" id="ccac:CcaHIS019_0208170"/>
<accession>A0AA48I7V2</accession>
<reference evidence="3" key="1">
    <citation type="journal article" date="2023" name="BMC Genomics">
        <title>Chromosome-level genome assemblies of Cutaneotrichosporon spp. (Trichosporonales, Basidiomycota) reveal imbalanced evolution between nucleotide sequences and chromosome synteny.</title>
        <authorList>
            <person name="Kobayashi Y."/>
            <person name="Kayamori A."/>
            <person name="Aoki K."/>
            <person name="Shiwa Y."/>
            <person name="Matsutani M."/>
            <person name="Fujita N."/>
            <person name="Sugita T."/>
            <person name="Iwasaki W."/>
            <person name="Tanaka N."/>
            <person name="Takashima M."/>
        </authorList>
    </citation>
    <scope>NUCLEOTIDE SEQUENCE</scope>
    <source>
        <strain evidence="3">HIS019</strain>
    </source>
</reference>
<dbReference type="Pfam" id="PF12697">
    <property type="entry name" value="Abhydrolase_6"/>
    <property type="match status" value="1"/>
</dbReference>
<sequence length="314" mass="35090">MFGLTFSYKYLFFLRSAQPAEPVPPGLHRYWLETPRGPLELLAAEPDNATGPAIVFCHGGMGGAWVWTEYMTYLKERGVRCYAISLRGHGDSWCPNFLRMVYGTTRGDLEHDLVTAVNWVEKHTGGEVVLAGHSSGGGLSQAVLAAGKVRARGLALLGAVPAFGSMGVYMNWARIDPWFSFRMLFHLWHPNSPLSDPSLTQAAFFGSSFPAERVPAFQHRLNRFESFWWPLSMMRPFARAAQILANVSSRKVMVMAGEQDALMTPDVTRATTAYYRAESEDVEMELVEGAGHHLQNDVQWEDGAARLLKWYQAL</sequence>
<dbReference type="InterPro" id="IPR029058">
    <property type="entry name" value="AB_hydrolase_fold"/>
</dbReference>
<dbReference type="GO" id="GO:0035965">
    <property type="term" value="P:cardiolipin acyl-chain remodeling"/>
    <property type="evidence" value="ECO:0007669"/>
    <property type="project" value="TreeGrafter"/>
</dbReference>
<keyword evidence="4" id="KW-1185">Reference proteome</keyword>